<dbReference type="AlphaFoldDB" id="A0A0A9X104"/>
<reference evidence="1" key="2">
    <citation type="submission" date="2014-07" db="EMBL/GenBank/DDBJ databases">
        <authorList>
            <person name="Hull J."/>
        </authorList>
    </citation>
    <scope>NUCLEOTIDE SEQUENCE</scope>
</reference>
<dbReference type="EMBL" id="GBHO01029970">
    <property type="protein sequence ID" value="JAG13634.1"/>
    <property type="molecule type" value="Transcribed_RNA"/>
</dbReference>
<reference evidence="1" key="1">
    <citation type="journal article" date="2014" name="PLoS ONE">
        <title>Transcriptome-Based Identification of ABC Transporters in the Western Tarnished Plant Bug Lygus hesperus.</title>
        <authorList>
            <person name="Hull J.J."/>
            <person name="Chaney K."/>
            <person name="Geib S.M."/>
            <person name="Fabrick J.A."/>
            <person name="Brent C.S."/>
            <person name="Walsh D."/>
            <person name="Lavine L.C."/>
        </authorList>
    </citation>
    <scope>NUCLEOTIDE SEQUENCE</scope>
</reference>
<accession>A0A0A9X104</accession>
<protein>
    <submittedName>
        <fullName evidence="1">Putative folate receptor delta</fullName>
    </submittedName>
</protein>
<sequence>PLSHTRQAIDLYECRPNSGKYLVPVFINGNEIDMEVDSRAKFSILPEDKCTALDLDATLQPSNVNFRAYSHNIVPAREKLRCQSSMKRSSCLVMCILFYLDMLLFW</sequence>
<feature type="non-terminal residue" evidence="1">
    <location>
        <position position="106"/>
    </location>
</feature>
<keyword evidence="1" id="KW-0675">Receptor</keyword>
<organism evidence="1">
    <name type="scientific">Lygus hesperus</name>
    <name type="common">Western plant bug</name>
    <dbReference type="NCBI Taxonomy" id="30085"/>
    <lineage>
        <taxon>Eukaryota</taxon>
        <taxon>Metazoa</taxon>
        <taxon>Ecdysozoa</taxon>
        <taxon>Arthropoda</taxon>
        <taxon>Hexapoda</taxon>
        <taxon>Insecta</taxon>
        <taxon>Pterygota</taxon>
        <taxon>Neoptera</taxon>
        <taxon>Paraneoptera</taxon>
        <taxon>Hemiptera</taxon>
        <taxon>Heteroptera</taxon>
        <taxon>Panheteroptera</taxon>
        <taxon>Cimicomorpha</taxon>
        <taxon>Miridae</taxon>
        <taxon>Mirini</taxon>
        <taxon>Lygus</taxon>
    </lineage>
</organism>
<feature type="non-terminal residue" evidence="1">
    <location>
        <position position="1"/>
    </location>
</feature>
<name>A0A0A9X104_LYGHE</name>
<evidence type="ECO:0000313" key="1">
    <source>
        <dbReference type="EMBL" id="JAG13634.1"/>
    </source>
</evidence>
<gene>
    <name evidence="1" type="primary">Folr4</name>
    <name evidence="1" type="ORF">CM83_105958</name>
</gene>
<proteinExistence type="predicted"/>